<reference evidence="1 2" key="1">
    <citation type="submission" date="2023-08" db="EMBL/GenBank/DDBJ databases">
        <title>Transcriptome Analysis of Halomonas alkalicola CICC 11012s to Identify the Genes Involved in Alkaline Tolerances.</title>
        <authorList>
            <person name="Zhai L."/>
        </authorList>
    </citation>
    <scope>NUCLEOTIDE SEQUENCE [LARGE SCALE GENOMIC DNA]</scope>
    <source>
        <strain evidence="1 2">CICC 11012s</strain>
    </source>
</reference>
<evidence type="ECO:0000313" key="1">
    <source>
        <dbReference type="EMBL" id="WLI73939.1"/>
    </source>
</evidence>
<evidence type="ECO:0000313" key="2">
    <source>
        <dbReference type="Proteomes" id="UP001235344"/>
    </source>
</evidence>
<gene>
    <name evidence="1" type="ORF">B6N23_03145</name>
</gene>
<protein>
    <submittedName>
        <fullName evidence="1">DUF1326 domain-containing protein</fullName>
    </submittedName>
</protein>
<dbReference type="RefSeq" id="WP_305501750.1">
    <property type="nucleotide sequence ID" value="NZ_CP131913.1"/>
</dbReference>
<dbReference type="Pfam" id="PF07040">
    <property type="entry name" value="DUF1326"/>
    <property type="match status" value="1"/>
</dbReference>
<sequence>MLEICSCAVPCPCFIGEDPDGGECFGVIAFHLEKGKARGVDVAGLTLVNVAHIPGNALSGNWRSVLLVDSRADDEQVEALLDAFGGKLGGPLADLASLVGEVVAVERVPILHEAREAEGSLVAEGMLEAELAPIQSSPDGTTATLHDSAFTTVKGAPAYIGKSRRYRVTLPQHGMEWSFDGHNTIQTRWMMEHAP</sequence>
<dbReference type="EMBL" id="CP131913">
    <property type="protein sequence ID" value="WLI73939.1"/>
    <property type="molecule type" value="Genomic_DNA"/>
</dbReference>
<dbReference type="InterPro" id="IPR009758">
    <property type="entry name" value="DUF1326"/>
</dbReference>
<organism evidence="1 2">
    <name type="scientific">Halomonas alkalicola</name>
    <dbReference type="NCBI Taxonomy" id="1930622"/>
    <lineage>
        <taxon>Bacteria</taxon>
        <taxon>Pseudomonadati</taxon>
        <taxon>Pseudomonadota</taxon>
        <taxon>Gammaproteobacteria</taxon>
        <taxon>Oceanospirillales</taxon>
        <taxon>Halomonadaceae</taxon>
        <taxon>Halomonas</taxon>
    </lineage>
</organism>
<keyword evidence="2" id="KW-1185">Reference proteome</keyword>
<accession>A0ABY9H648</accession>
<proteinExistence type="predicted"/>
<dbReference type="Proteomes" id="UP001235344">
    <property type="component" value="Chromosome"/>
</dbReference>
<name>A0ABY9H648_9GAMM</name>